<feature type="signal peptide" evidence="1">
    <location>
        <begin position="1"/>
        <end position="29"/>
    </location>
</feature>
<dbReference type="SUPFAM" id="SSF55486">
    <property type="entry name" value="Metalloproteases ('zincins'), catalytic domain"/>
    <property type="match status" value="1"/>
</dbReference>
<proteinExistence type="predicted"/>
<evidence type="ECO:0000313" key="4">
    <source>
        <dbReference type="EMBL" id="AHG93385.1"/>
    </source>
</evidence>
<keyword evidence="5" id="KW-1185">Reference proteome</keyword>
<sequence length="531" mass="57236">MSPTTLGYLCRRLGPVAFMLTLVASCASAPPAGAPRAHAPRAPAPLVYTIRVPAPSTRTFDVDVVVPTDGRDSVVLYMPIWSPGMYTLMSYGDRVTAFTARAADGAPLGVRHPDGGHWVVQTGGRPAVTVTYTVSAPRGSNLSNGATDTSLVVVGPATYVGLAGETSRPAEVRLVLPAGWRPAATSLAAAPGGAPNDFVAPDYDVLADSPILAGTHMSSAAVTVGGVRHRWAYLGDAEWSAASAIAWLRPLLEEHRRFWGGTLPLHDYVFLNIVGAGPGSGVEHLNSVAINTNGREPQTAEARFREASFLSHEYFHAMNVKRLRPVELGPFDYEHTPTTTGLWVAEGLTSYFGDLLAARSGLGDTHDWLALTSRHIRDLQSSPGRLVQTLEQASARMFERIPPNQRVDYYVKGPVVGLVLDAHIRKRTDGRRSMDDVIRLEYDRWSGSRGYTAEDFARTASDAVGFDLAPLLHTLVASTEEVDYAEMLDWFGLRFAPNDDPARAWTLEVNPAATAAQRAHLAALLAPSGRR</sequence>
<dbReference type="Pfam" id="PF17899">
    <property type="entry name" value="Peptidase_M61_N"/>
    <property type="match status" value="1"/>
</dbReference>
<dbReference type="InterPro" id="IPR040756">
    <property type="entry name" value="Peptidase_M61_N"/>
</dbReference>
<accession>W0RSU6</accession>
<dbReference type="OrthoDB" id="9778516at2"/>
<dbReference type="Gene3D" id="2.60.40.3650">
    <property type="match status" value="1"/>
</dbReference>
<gene>
    <name evidence="4" type="ORF">J421_5850</name>
</gene>
<dbReference type="RefSeq" id="WP_025414688.1">
    <property type="nucleotide sequence ID" value="NZ_CP007130.1"/>
</dbReference>
<geneLocation type="plasmid" evidence="4 5">
    <name>2</name>
</geneLocation>
<dbReference type="PIRSF" id="PIRSF016493">
    <property type="entry name" value="Glycyl_aminpptds"/>
    <property type="match status" value="1"/>
</dbReference>
<feature type="domain" description="Peptidase M61 N-terminal" evidence="3">
    <location>
        <begin position="48"/>
        <end position="214"/>
    </location>
</feature>
<dbReference type="Proteomes" id="UP000019151">
    <property type="component" value="Plasmid 2"/>
</dbReference>
<dbReference type="PATRIC" id="fig|861299.3.peg.5897"/>
<dbReference type="Gene3D" id="1.10.390.10">
    <property type="entry name" value="Neutral Protease Domain 2"/>
    <property type="match status" value="1"/>
</dbReference>
<evidence type="ECO:0000313" key="5">
    <source>
        <dbReference type="Proteomes" id="UP000019151"/>
    </source>
</evidence>
<dbReference type="HOGENOM" id="CLU_022755_0_0_0"/>
<keyword evidence="4" id="KW-0614">Plasmid</keyword>
<feature type="chain" id="PRO_5004794556" evidence="1">
    <location>
        <begin position="30"/>
        <end position="531"/>
    </location>
</feature>
<evidence type="ECO:0000259" key="3">
    <source>
        <dbReference type="Pfam" id="PF17899"/>
    </source>
</evidence>
<dbReference type="eggNOG" id="COG3975">
    <property type="taxonomic scope" value="Bacteria"/>
</dbReference>
<dbReference type="InParanoid" id="W0RSU6"/>
<dbReference type="InterPro" id="IPR024191">
    <property type="entry name" value="Peptidase_M61"/>
</dbReference>
<dbReference type="InterPro" id="IPR007963">
    <property type="entry name" value="Peptidase_M61_catalytic"/>
</dbReference>
<name>W0RSU6_9BACT</name>
<dbReference type="AlphaFoldDB" id="W0RSU6"/>
<dbReference type="KEGG" id="gba:J421_5850"/>
<dbReference type="InterPro" id="IPR027268">
    <property type="entry name" value="Peptidase_M4/M1_CTD_sf"/>
</dbReference>
<organism evidence="4 5">
    <name type="scientific">Gemmatirosa kalamazoonensis</name>
    <dbReference type="NCBI Taxonomy" id="861299"/>
    <lineage>
        <taxon>Bacteria</taxon>
        <taxon>Pseudomonadati</taxon>
        <taxon>Gemmatimonadota</taxon>
        <taxon>Gemmatimonadia</taxon>
        <taxon>Gemmatimonadales</taxon>
        <taxon>Gemmatimonadaceae</taxon>
        <taxon>Gemmatirosa</taxon>
    </lineage>
</organism>
<evidence type="ECO:0000259" key="2">
    <source>
        <dbReference type="Pfam" id="PF05299"/>
    </source>
</evidence>
<keyword evidence="1" id="KW-0732">Signal</keyword>
<reference evidence="4 5" key="1">
    <citation type="journal article" date="2014" name="Genome Announc.">
        <title>Genome Sequence and Methylome of Soil Bacterium Gemmatirosa kalamazoonensis KBS708T, a Member of the Rarely Cultivated Gemmatimonadetes Phylum.</title>
        <authorList>
            <person name="Debruyn J.M."/>
            <person name="Radosevich M."/>
            <person name="Wommack K.E."/>
            <person name="Polson S.W."/>
            <person name="Hauser L.J."/>
            <person name="Fawaz M.N."/>
            <person name="Korlach J."/>
            <person name="Tsai Y.C."/>
        </authorList>
    </citation>
    <scope>NUCLEOTIDE SEQUENCE [LARGE SCALE GENOMIC DNA]</scope>
    <source>
        <strain evidence="4 5">KBS708</strain>
        <plasmid evidence="5">Plasmid 2</plasmid>
    </source>
</reference>
<dbReference type="EMBL" id="CP007130">
    <property type="protein sequence ID" value="AHG93385.1"/>
    <property type="molecule type" value="Genomic_DNA"/>
</dbReference>
<dbReference type="Pfam" id="PF05299">
    <property type="entry name" value="Peptidase_M61"/>
    <property type="match status" value="1"/>
</dbReference>
<feature type="domain" description="Peptidase M61 catalytic" evidence="2">
    <location>
        <begin position="307"/>
        <end position="416"/>
    </location>
</feature>
<protein>
    <submittedName>
        <fullName evidence="4">Peptidase M61 domain protein</fullName>
    </submittedName>
</protein>
<evidence type="ECO:0000256" key="1">
    <source>
        <dbReference type="SAM" id="SignalP"/>
    </source>
</evidence>